<evidence type="ECO:0000313" key="2">
    <source>
        <dbReference type="Proteomes" id="UP000326912"/>
    </source>
</evidence>
<dbReference type="EMBL" id="BKZW01000001">
    <property type="protein sequence ID" value="GER88286.1"/>
    <property type="molecule type" value="Genomic_DNA"/>
</dbReference>
<reference evidence="1 2" key="1">
    <citation type="submission" date="2019-10" db="EMBL/GenBank/DDBJ databases">
        <title>Dictyobacter vulcani sp. nov., within the class Ktedonobacteria, isolated from soil of volcanic Mt. Zao.</title>
        <authorList>
            <person name="Zheng Y."/>
            <person name="Wang C.M."/>
            <person name="Sakai Y."/>
            <person name="Abe K."/>
            <person name="Yokota A."/>
            <person name="Yabe S."/>
        </authorList>
    </citation>
    <scope>NUCLEOTIDE SEQUENCE [LARGE SCALE GENOMIC DNA]</scope>
    <source>
        <strain evidence="1 2">W12</strain>
    </source>
</reference>
<protein>
    <submittedName>
        <fullName evidence="1">Uncharacterized protein</fullName>
    </submittedName>
</protein>
<dbReference type="AlphaFoldDB" id="A0A5J4KSU9"/>
<gene>
    <name evidence="1" type="ORF">KDW_24480</name>
</gene>
<sequence length="59" mass="6741">MSTETISEDGNYLDYNTWFLSVCCRFVVGSTLSGYIENVSEVYADWERCEQPYSGTKVP</sequence>
<comment type="caution">
    <text evidence="1">The sequence shown here is derived from an EMBL/GenBank/DDBJ whole genome shotgun (WGS) entry which is preliminary data.</text>
</comment>
<keyword evidence="2" id="KW-1185">Reference proteome</keyword>
<organism evidence="1 2">
    <name type="scientific">Dictyobacter vulcani</name>
    <dbReference type="NCBI Taxonomy" id="2607529"/>
    <lineage>
        <taxon>Bacteria</taxon>
        <taxon>Bacillati</taxon>
        <taxon>Chloroflexota</taxon>
        <taxon>Ktedonobacteria</taxon>
        <taxon>Ktedonobacterales</taxon>
        <taxon>Dictyobacteraceae</taxon>
        <taxon>Dictyobacter</taxon>
    </lineage>
</organism>
<evidence type="ECO:0000313" key="1">
    <source>
        <dbReference type="EMBL" id="GER88286.1"/>
    </source>
</evidence>
<name>A0A5J4KSU9_9CHLR</name>
<accession>A0A5J4KSU9</accession>
<dbReference type="Proteomes" id="UP000326912">
    <property type="component" value="Unassembled WGS sequence"/>
</dbReference>
<proteinExistence type="predicted"/>